<feature type="signal peptide" evidence="1">
    <location>
        <begin position="1"/>
        <end position="18"/>
    </location>
</feature>
<dbReference type="RefSeq" id="WP_378257943.1">
    <property type="nucleotide sequence ID" value="NZ_JBHSJV010000001.1"/>
</dbReference>
<dbReference type="EMBL" id="JBHULX010000001">
    <property type="protein sequence ID" value="MFD2589337.1"/>
    <property type="molecule type" value="Genomic_DNA"/>
</dbReference>
<reference evidence="3" key="1">
    <citation type="journal article" date="2019" name="Int. J. Syst. Evol. Microbiol.">
        <title>The Global Catalogue of Microorganisms (GCM) 10K type strain sequencing project: providing services to taxonomists for standard genome sequencing and annotation.</title>
        <authorList>
            <consortium name="The Broad Institute Genomics Platform"/>
            <consortium name="The Broad Institute Genome Sequencing Center for Infectious Disease"/>
            <person name="Wu L."/>
            <person name="Ma J."/>
        </authorList>
    </citation>
    <scope>NUCLEOTIDE SEQUENCE [LARGE SCALE GENOMIC DNA]</scope>
    <source>
        <strain evidence="3">KCTC 42423</strain>
    </source>
</reference>
<keyword evidence="3" id="KW-1185">Reference proteome</keyword>
<dbReference type="Proteomes" id="UP001597459">
    <property type="component" value="Unassembled WGS sequence"/>
</dbReference>
<evidence type="ECO:0000313" key="2">
    <source>
        <dbReference type="EMBL" id="MFD2589337.1"/>
    </source>
</evidence>
<proteinExistence type="predicted"/>
<organism evidence="2 3">
    <name type="scientific">Aquimarina hainanensis</name>
    <dbReference type="NCBI Taxonomy" id="1578017"/>
    <lineage>
        <taxon>Bacteria</taxon>
        <taxon>Pseudomonadati</taxon>
        <taxon>Bacteroidota</taxon>
        <taxon>Flavobacteriia</taxon>
        <taxon>Flavobacteriales</taxon>
        <taxon>Flavobacteriaceae</taxon>
        <taxon>Aquimarina</taxon>
    </lineage>
</organism>
<keyword evidence="1" id="KW-0732">Signal</keyword>
<evidence type="ECO:0000313" key="3">
    <source>
        <dbReference type="Proteomes" id="UP001597459"/>
    </source>
</evidence>
<comment type="caution">
    <text evidence="2">The sequence shown here is derived from an EMBL/GenBank/DDBJ whole genome shotgun (WGS) entry which is preliminary data.</text>
</comment>
<evidence type="ECO:0008006" key="4">
    <source>
        <dbReference type="Google" id="ProtNLM"/>
    </source>
</evidence>
<sequence length="205" mass="23072">MKLLLSILLLLNSSLLLGQYRSEKEQALNGIDSIVFIMNYSHSIHIENTQEVKMHIETMADGEYKNNVLLRIEQKNKTLYVTEVLQPFLSIEDDKLSAHKIFSLKTRIRLPSHLYVTTKSTTATLATEGSFKHLFTELNSGSCILTSFVGDAIINTYRGDITLYTKNATISSRSVTGNISSEPIFGQHQIRLKSISGNINIHKIK</sequence>
<protein>
    <recommendedName>
        <fullName evidence="4">Adhesin domain-containing protein</fullName>
    </recommendedName>
</protein>
<evidence type="ECO:0000256" key="1">
    <source>
        <dbReference type="SAM" id="SignalP"/>
    </source>
</evidence>
<feature type="chain" id="PRO_5046873635" description="Adhesin domain-containing protein" evidence="1">
    <location>
        <begin position="19"/>
        <end position="205"/>
    </location>
</feature>
<accession>A0ABW5N1G5</accession>
<name>A0ABW5N1G5_9FLAO</name>
<gene>
    <name evidence="2" type="ORF">ACFSTE_00750</name>
</gene>